<evidence type="ECO:0000256" key="3">
    <source>
        <dbReference type="ARBA" id="ARBA00023125"/>
    </source>
</evidence>
<dbReference type="Gene3D" id="1.10.443.10">
    <property type="entry name" value="Intergrase catalytic core"/>
    <property type="match status" value="1"/>
</dbReference>
<dbReference type="CDD" id="cd00801">
    <property type="entry name" value="INT_P4_C"/>
    <property type="match status" value="1"/>
</dbReference>
<evidence type="ECO:0000256" key="1">
    <source>
        <dbReference type="ARBA" id="ARBA00008857"/>
    </source>
</evidence>
<evidence type="ECO:0000256" key="5">
    <source>
        <dbReference type="PROSITE-ProRule" id="PRU01248"/>
    </source>
</evidence>
<keyword evidence="4" id="KW-0233">DNA recombination</keyword>
<dbReference type="RefSeq" id="WP_228424951.1">
    <property type="nucleotide sequence ID" value="NZ_JAJFNJ020000003.1"/>
</dbReference>
<dbReference type="InterPro" id="IPR053876">
    <property type="entry name" value="Phage_int_M"/>
</dbReference>
<dbReference type="InterPro" id="IPR010998">
    <property type="entry name" value="Integrase_recombinase_N"/>
</dbReference>
<comment type="similarity">
    <text evidence="1">Belongs to the 'phage' integrase family.</text>
</comment>
<keyword evidence="2" id="KW-0229">DNA integration</keyword>
<protein>
    <submittedName>
        <fullName evidence="8">Integrase arm-type DNA-binding domain-containing protein</fullName>
    </submittedName>
</protein>
<dbReference type="InterPro" id="IPR038488">
    <property type="entry name" value="Integrase_DNA-bd_sf"/>
</dbReference>
<proteinExistence type="inferred from homology"/>
<organism evidence="8 9">
    <name type="scientific">Xanthomonas campestris pv. papavericola</name>
    <dbReference type="NCBI Taxonomy" id="487881"/>
    <lineage>
        <taxon>Bacteria</taxon>
        <taxon>Pseudomonadati</taxon>
        <taxon>Pseudomonadota</taxon>
        <taxon>Gammaproteobacteria</taxon>
        <taxon>Lysobacterales</taxon>
        <taxon>Lysobacteraceae</taxon>
        <taxon>Xanthomonas</taxon>
    </lineage>
</organism>
<dbReference type="Gene3D" id="1.10.150.130">
    <property type="match status" value="1"/>
</dbReference>
<reference evidence="8" key="1">
    <citation type="submission" date="2021-10" db="EMBL/GenBank/DDBJ databases">
        <authorList>
            <person name="Hussein R."/>
            <person name="Harrison J."/>
            <person name="Studholme D.J."/>
            <person name="Vicente J."/>
            <person name="Grant M."/>
        </authorList>
    </citation>
    <scope>NUCLEOTIDE SEQUENCE</scope>
    <source>
        <strain evidence="8">NCPPB 2970</strain>
    </source>
</reference>
<name>A0AAJ2X1F3_XANCA</name>
<dbReference type="Pfam" id="PF13356">
    <property type="entry name" value="Arm-DNA-bind_3"/>
    <property type="match status" value="1"/>
</dbReference>
<feature type="domain" description="Core-binding (CB)" evidence="7">
    <location>
        <begin position="98"/>
        <end position="179"/>
    </location>
</feature>
<dbReference type="InterPro" id="IPR044068">
    <property type="entry name" value="CB"/>
</dbReference>
<dbReference type="Gene3D" id="3.30.160.390">
    <property type="entry name" value="Integrase, DNA-binding domain"/>
    <property type="match status" value="1"/>
</dbReference>
<evidence type="ECO:0000313" key="9">
    <source>
        <dbReference type="Proteomes" id="UP001297361"/>
    </source>
</evidence>
<dbReference type="InterPro" id="IPR013762">
    <property type="entry name" value="Integrase-like_cat_sf"/>
</dbReference>
<dbReference type="EMBL" id="JAJFNJ020000003">
    <property type="protein sequence ID" value="MEC3887144.1"/>
    <property type="molecule type" value="Genomic_DNA"/>
</dbReference>
<dbReference type="Proteomes" id="UP001297361">
    <property type="component" value="Unassembled WGS sequence"/>
</dbReference>
<feature type="domain" description="Tyr recombinase" evidence="6">
    <location>
        <begin position="202"/>
        <end position="397"/>
    </location>
</feature>
<evidence type="ECO:0000259" key="6">
    <source>
        <dbReference type="PROSITE" id="PS51898"/>
    </source>
</evidence>
<dbReference type="PROSITE" id="PS51900">
    <property type="entry name" value="CB"/>
    <property type="match status" value="1"/>
</dbReference>
<evidence type="ECO:0000256" key="4">
    <source>
        <dbReference type="ARBA" id="ARBA00023172"/>
    </source>
</evidence>
<dbReference type="PROSITE" id="PS51898">
    <property type="entry name" value="TYR_RECOMBINASE"/>
    <property type="match status" value="1"/>
</dbReference>
<dbReference type="Pfam" id="PF00589">
    <property type="entry name" value="Phage_integrase"/>
    <property type="match status" value="1"/>
</dbReference>
<dbReference type="GO" id="GO:0015074">
    <property type="term" value="P:DNA integration"/>
    <property type="evidence" value="ECO:0007669"/>
    <property type="project" value="UniProtKB-KW"/>
</dbReference>
<dbReference type="GO" id="GO:0003677">
    <property type="term" value="F:DNA binding"/>
    <property type="evidence" value="ECO:0007669"/>
    <property type="project" value="UniProtKB-UniRule"/>
</dbReference>
<comment type="caution">
    <text evidence="8">The sequence shown here is derived from an EMBL/GenBank/DDBJ whole genome shotgun (WGS) entry which is preliminary data.</text>
</comment>
<evidence type="ECO:0000256" key="2">
    <source>
        <dbReference type="ARBA" id="ARBA00022908"/>
    </source>
</evidence>
<dbReference type="Pfam" id="PF22022">
    <property type="entry name" value="Phage_int_M"/>
    <property type="match status" value="1"/>
</dbReference>
<dbReference type="PANTHER" id="PTHR30629">
    <property type="entry name" value="PROPHAGE INTEGRASE"/>
    <property type="match status" value="1"/>
</dbReference>
<evidence type="ECO:0000313" key="8">
    <source>
        <dbReference type="EMBL" id="MEC3887144.1"/>
    </source>
</evidence>
<dbReference type="GO" id="GO:0006310">
    <property type="term" value="P:DNA recombination"/>
    <property type="evidence" value="ECO:0007669"/>
    <property type="project" value="UniProtKB-KW"/>
</dbReference>
<accession>A0AAJ2X1F3</accession>
<dbReference type="AlphaFoldDB" id="A0AAJ2X1F3"/>
<evidence type="ECO:0000259" key="7">
    <source>
        <dbReference type="PROSITE" id="PS51900"/>
    </source>
</evidence>
<gene>
    <name evidence="8" type="ORF">LLE72_005080</name>
</gene>
<dbReference type="InterPro" id="IPR025166">
    <property type="entry name" value="Integrase_DNA_bind_dom"/>
</dbReference>
<dbReference type="SUPFAM" id="SSF56349">
    <property type="entry name" value="DNA breaking-rejoining enzymes"/>
    <property type="match status" value="1"/>
</dbReference>
<reference evidence="8" key="2">
    <citation type="submission" date="2024-01" db="EMBL/GenBank/DDBJ databases">
        <title>Long-read genome sequencing of X. campestris pv. papavericola.</title>
        <authorList>
            <person name="Hussain R.M.F."/>
            <person name="Greer S."/>
            <person name="Harrison J."/>
            <person name="Grant M."/>
            <person name="Vicente J."/>
            <person name="Studholme D.J."/>
        </authorList>
    </citation>
    <scope>NUCLEOTIDE SEQUENCE</scope>
    <source>
        <strain evidence="8">NCPPB 2970</strain>
    </source>
</reference>
<keyword evidence="3 5" id="KW-0238">DNA-binding</keyword>
<dbReference type="PANTHER" id="PTHR30629:SF2">
    <property type="entry name" value="PROPHAGE INTEGRASE INTS-RELATED"/>
    <property type="match status" value="1"/>
</dbReference>
<sequence>MPLNDLLIRKAQPASKPVRLFDGGGLYLEIAPSGGKLWRWKYRFAGKEKRLALGTYPEISLAEARKRHAESRQVLKSGIDPGEQRKVQKLTRLDRGDSSFGAIALELLTMRAKKNAKSTVVRNTRIVEKDLNPYIGERPITEISAPELLAVLRKMEKRGAVETAHRARGIASMVFRYSIATGRAKHNPAQDLIGALEPTQTEHFASLTEPAQVAPLLRAIWGYDGSTIVRAALKLAPLLFARPGELRTAKWADIDLDAREWRYTATKTETAHIVPLSKQAIEILEELKPLTKRFEYVFPSLQGKGRPMSENTLNSAMRRMGFVKEEIGKDGKVRTSSTMTAHGFRAMARTVLDEVLGFRPDYIEHQLAHAVRDPNGRAYNRTAHLVERRKMMQAWADYIDKLRAERNVVSIAGSSHEPFAGN</sequence>
<dbReference type="InterPro" id="IPR002104">
    <property type="entry name" value="Integrase_catalytic"/>
</dbReference>
<dbReference type="InterPro" id="IPR050808">
    <property type="entry name" value="Phage_Integrase"/>
</dbReference>
<dbReference type="InterPro" id="IPR011010">
    <property type="entry name" value="DNA_brk_join_enz"/>
</dbReference>